<gene>
    <name evidence="2" type="ORF">ACFSQ0_06575</name>
</gene>
<reference evidence="3" key="1">
    <citation type="journal article" date="2019" name="Int. J. Syst. Evol. Microbiol.">
        <title>The Global Catalogue of Microorganisms (GCM) 10K type strain sequencing project: providing services to taxonomists for standard genome sequencing and annotation.</title>
        <authorList>
            <consortium name="The Broad Institute Genomics Platform"/>
            <consortium name="The Broad Institute Genome Sequencing Center for Infectious Disease"/>
            <person name="Wu L."/>
            <person name="Ma J."/>
        </authorList>
    </citation>
    <scope>NUCLEOTIDE SEQUENCE [LARGE SCALE GENOMIC DNA]</scope>
    <source>
        <strain evidence="3">KCTC 42255</strain>
    </source>
</reference>
<accession>A0ABW5SEN3</accession>
<dbReference type="Proteomes" id="UP001597357">
    <property type="component" value="Unassembled WGS sequence"/>
</dbReference>
<evidence type="ECO:0000313" key="3">
    <source>
        <dbReference type="Proteomes" id="UP001597357"/>
    </source>
</evidence>
<dbReference type="InterPro" id="IPR050902">
    <property type="entry name" value="ABC_Transporter_SBP"/>
</dbReference>
<organism evidence="2 3">
    <name type="scientific">Mesonia sediminis</name>
    <dbReference type="NCBI Taxonomy" id="1703946"/>
    <lineage>
        <taxon>Bacteria</taxon>
        <taxon>Pseudomonadati</taxon>
        <taxon>Bacteroidota</taxon>
        <taxon>Flavobacteriia</taxon>
        <taxon>Flavobacteriales</taxon>
        <taxon>Flavobacteriaceae</taxon>
        <taxon>Mesonia</taxon>
    </lineage>
</organism>
<sequence length="382" mass="42732">MRQFFFCVLILTSLLSCKKQTSASATHAPPLQNNNEALKLKYANGFAVNKYDDYTLLSVSQPWPKAQKVFIYAIAKNKTKIPDSVTYDAFVPRSLNRLIVTSTTHIPALESLKQLDKLIAFPNLNYISSHTVREKIKRGEVLEVGNKNQLNTELVLASQPDAVVASAINANNKSYSTLERNGIPVIYNGDWVEETPLGKAEWIKFFGVLLNQEQQADSIFNRIESNYLNAKKIAKKALSKPLVISGSLYKDVWYAPAGDSWQAQLIQDANANYVYKKTTGNGSLSLALEEVLAKAQEADIWISPGSFTSYNALIESNQHYSQFSAYQNKEVYSIALTTGETGGVLFYELGPNRPDLILKDLIKIFHPNLVDYDLTFFKPLNP</sequence>
<dbReference type="PANTHER" id="PTHR30535:SF34">
    <property type="entry name" value="MOLYBDATE-BINDING PROTEIN MOLA"/>
    <property type="match status" value="1"/>
</dbReference>
<dbReference type="InterPro" id="IPR002491">
    <property type="entry name" value="ABC_transptr_periplasmic_BD"/>
</dbReference>
<dbReference type="PROSITE" id="PS51257">
    <property type="entry name" value="PROKAR_LIPOPROTEIN"/>
    <property type="match status" value="1"/>
</dbReference>
<proteinExistence type="predicted"/>
<dbReference type="PROSITE" id="PS50983">
    <property type="entry name" value="FE_B12_PBP"/>
    <property type="match status" value="1"/>
</dbReference>
<dbReference type="PANTHER" id="PTHR30535">
    <property type="entry name" value="VITAMIN B12-BINDING PROTEIN"/>
    <property type="match status" value="1"/>
</dbReference>
<evidence type="ECO:0000259" key="1">
    <source>
        <dbReference type="PROSITE" id="PS50983"/>
    </source>
</evidence>
<name>A0ABW5SEN3_9FLAO</name>
<evidence type="ECO:0000313" key="2">
    <source>
        <dbReference type="EMBL" id="MFD2697652.1"/>
    </source>
</evidence>
<dbReference type="Gene3D" id="3.40.50.1980">
    <property type="entry name" value="Nitrogenase molybdenum iron protein domain"/>
    <property type="match status" value="2"/>
</dbReference>
<feature type="domain" description="Fe/B12 periplasmic-binding" evidence="1">
    <location>
        <begin position="97"/>
        <end position="369"/>
    </location>
</feature>
<dbReference type="Pfam" id="PF01497">
    <property type="entry name" value="Peripla_BP_2"/>
    <property type="match status" value="1"/>
</dbReference>
<comment type="caution">
    <text evidence="2">The sequence shown here is derived from an EMBL/GenBank/DDBJ whole genome shotgun (WGS) entry which is preliminary data.</text>
</comment>
<dbReference type="RefSeq" id="WP_379045898.1">
    <property type="nucleotide sequence ID" value="NZ_JBHULZ010000026.1"/>
</dbReference>
<keyword evidence="3" id="KW-1185">Reference proteome</keyword>
<dbReference type="EMBL" id="JBHULZ010000026">
    <property type="protein sequence ID" value="MFD2697652.1"/>
    <property type="molecule type" value="Genomic_DNA"/>
</dbReference>
<protein>
    <submittedName>
        <fullName evidence="2">ABC transporter substrate-binding protein</fullName>
    </submittedName>
</protein>
<dbReference type="SUPFAM" id="SSF53807">
    <property type="entry name" value="Helical backbone' metal receptor"/>
    <property type="match status" value="1"/>
</dbReference>